<evidence type="ECO:0000256" key="4">
    <source>
        <dbReference type="ARBA" id="ARBA00022892"/>
    </source>
</evidence>
<dbReference type="Pfam" id="PF14938">
    <property type="entry name" value="SNAP"/>
    <property type="match status" value="1"/>
</dbReference>
<dbReference type="EMBL" id="QEAM01000138">
    <property type="protein sequence ID" value="TPX45519.1"/>
    <property type="molecule type" value="Genomic_DNA"/>
</dbReference>
<evidence type="ECO:0000256" key="6">
    <source>
        <dbReference type="ARBA" id="ARBA00023136"/>
    </source>
</evidence>
<dbReference type="OrthoDB" id="2136608at2759"/>
<comment type="subcellular location">
    <subcellularLocation>
        <location evidence="1">Membrane</location>
        <topology evidence="1">Peripheral membrane protein</topology>
    </subcellularLocation>
</comment>
<feature type="chain" id="PRO_5036130985" description="Gamma-soluble NSF attachment protein" evidence="9">
    <location>
        <begin position="18"/>
        <end position="361"/>
    </location>
</feature>
<evidence type="ECO:0000256" key="1">
    <source>
        <dbReference type="ARBA" id="ARBA00004170"/>
    </source>
</evidence>
<dbReference type="InterPro" id="IPR011990">
    <property type="entry name" value="TPR-like_helical_dom_sf"/>
</dbReference>
<comment type="caution">
    <text evidence="10">The sequence shown here is derived from an EMBL/GenBank/DDBJ whole genome shotgun (WGS) entry which is preliminary data.</text>
</comment>
<dbReference type="GO" id="GO:0005774">
    <property type="term" value="C:vacuolar membrane"/>
    <property type="evidence" value="ECO:0007669"/>
    <property type="project" value="TreeGrafter"/>
</dbReference>
<dbReference type="AlphaFoldDB" id="A0A507CMT9"/>
<evidence type="ECO:0000313" key="13">
    <source>
        <dbReference type="Proteomes" id="UP000320475"/>
    </source>
</evidence>
<keyword evidence="5" id="KW-0653">Protein transport</keyword>
<dbReference type="PANTHER" id="PTHR13768:SF2">
    <property type="entry name" value="GAMMA-SOLUBLE NSF ATTACHMENT PROTEIN"/>
    <property type="match status" value="1"/>
</dbReference>
<evidence type="ECO:0000256" key="8">
    <source>
        <dbReference type="ARBA" id="ARBA00042485"/>
    </source>
</evidence>
<dbReference type="EMBL" id="QEAN01000324">
    <property type="protein sequence ID" value="TPX40173.1"/>
    <property type="molecule type" value="Genomic_DNA"/>
</dbReference>
<evidence type="ECO:0000313" key="11">
    <source>
        <dbReference type="EMBL" id="TPX45519.1"/>
    </source>
</evidence>
<reference evidence="12 13" key="1">
    <citation type="journal article" date="2019" name="Sci. Rep.">
        <title>Comparative genomics of chytrid fungi reveal insights into the obligate biotrophic and pathogenic lifestyle of Synchytrium endobioticum.</title>
        <authorList>
            <person name="van de Vossenberg B.T.L.H."/>
            <person name="Warris S."/>
            <person name="Nguyen H.D.T."/>
            <person name="van Gent-Pelzer M.P.E."/>
            <person name="Joly D.L."/>
            <person name="van de Geest H.C."/>
            <person name="Bonants P.J.M."/>
            <person name="Smith D.S."/>
            <person name="Levesque C.A."/>
            <person name="van der Lee T.A.J."/>
        </authorList>
    </citation>
    <scope>NUCLEOTIDE SEQUENCE [LARGE SCALE GENOMIC DNA]</scope>
    <source>
        <strain evidence="11 13">LEV6574</strain>
        <strain evidence="10 12">MB42</strain>
    </source>
</reference>
<accession>A0A507CMT9</accession>
<dbReference type="GO" id="GO:0031201">
    <property type="term" value="C:SNARE complex"/>
    <property type="evidence" value="ECO:0007669"/>
    <property type="project" value="TreeGrafter"/>
</dbReference>
<dbReference type="Proteomes" id="UP000320475">
    <property type="component" value="Unassembled WGS sequence"/>
</dbReference>
<organism evidence="10 12">
    <name type="scientific">Synchytrium endobioticum</name>
    <dbReference type="NCBI Taxonomy" id="286115"/>
    <lineage>
        <taxon>Eukaryota</taxon>
        <taxon>Fungi</taxon>
        <taxon>Fungi incertae sedis</taxon>
        <taxon>Chytridiomycota</taxon>
        <taxon>Chytridiomycota incertae sedis</taxon>
        <taxon>Chytridiomycetes</taxon>
        <taxon>Synchytriales</taxon>
        <taxon>Synchytriaceae</taxon>
        <taxon>Synchytrium</taxon>
    </lineage>
</organism>
<keyword evidence="6" id="KW-0472">Membrane</keyword>
<sequence length="361" mass="40184">MIAEIVLILIAIVACKTNPDDKSFRSFLDKDQTRRQATLSGILKNAASLLTTGKNALPDFKVTNYVFFSIATVEDGRIYIGGFDTWFAYEGAPTLDPSSNPHDQSDQADKTREKAIHFKANQNFSSAGATYNKAAKMYESCNCDYEAACAYEDAYKCWNHAKSTDLALNALEKAATLFSKRESLTARAARLYEQAGNTCKALKLGDRAALYFGRASTMYDPSDTRALFAKVQEADTLAEYNKFSQALSTYREVIQSTETVDSLKFSMPNYILSACACALGMDDWKMLVRVHDEGKTSSNTYVTSTICRFLEALIDAHHDGDAEAFANQCSVFERTHTLVPWKSRCLRVAMDNMHNRASSIR</sequence>
<comment type="similarity">
    <text evidence="2">Belongs to the SNAP family.</text>
</comment>
<dbReference type="GO" id="GO:0019905">
    <property type="term" value="F:syntaxin binding"/>
    <property type="evidence" value="ECO:0007669"/>
    <property type="project" value="TreeGrafter"/>
</dbReference>
<keyword evidence="4" id="KW-0931">ER-Golgi transport</keyword>
<keyword evidence="9" id="KW-0732">Signal</keyword>
<keyword evidence="3" id="KW-0813">Transport</keyword>
<dbReference type="SUPFAM" id="SSF48452">
    <property type="entry name" value="TPR-like"/>
    <property type="match status" value="1"/>
</dbReference>
<dbReference type="InterPro" id="IPR000744">
    <property type="entry name" value="NSF_attach"/>
</dbReference>
<name>A0A507CMT9_9FUNG</name>
<evidence type="ECO:0000313" key="10">
    <source>
        <dbReference type="EMBL" id="TPX40173.1"/>
    </source>
</evidence>
<dbReference type="GO" id="GO:0005483">
    <property type="term" value="F:soluble NSF attachment protein activity"/>
    <property type="evidence" value="ECO:0007669"/>
    <property type="project" value="TreeGrafter"/>
</dbReference>
<dbReference type="PANTHER" id="PTHR13768">
    <property type="entry name" value="SOLUBLE NSF ATTACHMENT PROTEIN SNAP"/>
    <property type="match status" value="1"/>
</dbReference>
<dbReference type="Proteomes" id="UP000317494">
    <property type="component" value="Unassembled WGS sequence"/>
</dbReference>
<evidence type="ECO:0000256" key="7">
    <source>
        <dbReference type="ARBA" id="ARBA00040047"/>
    </source>
</evidence>
<dbReference type="Gene3D" id="1.25.40.10">
    <property type="entry name" value="Tetratricopeptide repeat domain"/>
    <property type="match status" value="1"/>
</dbReference>
<feature type="signal peptide" evidence="9">
    <location>
        <begin position="1"/>
        <end position="17"/>
    </location>
</feature>
<proteinExistence type="inferred from homology"/>
<evidence type="ECO:0000313" key="12">
    <source>
        <dbReference type="Proteomes" id="UP000317494"/>
    </source>
</evidence>
<dbReference type="GO" id="GO:0006886">
    <property type="term" value="P:intracellular protein transport"/>
    <property type="evidence" value="ECO:0007669"/>
    <property type="project" value="InterPro"/>
</dbReference>
<gene>
    <name evidence="11" type="ORF">SeLEV6574_g03822</name>
    <name evidence="10" type="ORF">SeMB42_g06114</name>
</gene>
<evidence type="ECO:0000256" key="3">
    <source>
        <dbReference type="ARBA" id="ARBA00022448"/>
    </source>
</evidence>
<evidence type="ECO:0000256" key="5">
    <source>
        <dbReference type="ARBA" id="ARBA00022927"/>
    </source>
</evidence>
<keyword evidence="12" id="KW-1185">Reference proteome</keyword>
<evidence type="ECO:0000256" key="2">
    <source>
        <dbReference type="ARBA" id="ARBA00010050"/>
    </source>
</evidence>
<dbReference type="VEuPathDB" id="FungiDB:SeMB42_g06114"/>
<evidence type="ECO:0000256" key="9">
    <source>
        <dbReference type="SAM" id="SignalP"/>
    </source>
</evidence>
<dbReference type="STRING" id="286115.A0A507CMT9"/>
<protein>
    <recommendedName>
        <fullName evidence="7">Gamma-soluble NSF attachment protein</fullName>
    </recommendedName>
    <alternativeName>
        <fullName evidence="8">N-ethylmaleimide-sensitive factor attachment protein gamma</fullName>
    </alternativeName>
</protein>
<dbReference type="GO" id="GO:0016192">
    <property type="term" value="P:vesicle-mediated transport"/>
    <property type="evidence" value="ECO:0007669"/>
    <property type="project" value="UniProtKB-KW"/>
</dbReference>